<evidence type="ECO:0000313" key="2">
    <source>
        <dbReference type="Proteomes" id="UP000184383"/>
    </source>
</evidence>
<reference evidence="2" key="1">
    <citation type="journal article" date="2017" name="Genome Biol.">
        <title>Comparative genomics reveals high biological diversity and specific adaptations in the industrially and medically important fungal genus Aspergillus.</title>
        <authorList>
            <person name="de Vries R.P."/>
            <person name="Riley R."/>
            <person name="Wiebenga A."/>
            <person name="Aguilar-Osorio G."/>
            <person name="Amillis S."/>
            <person name="Uchima C.A."/>
            <person name="Anderluh G."/>
            <person name="Asadollahi M."/>
            <person name="Askin M."/>
            <person name="Barry K."/>
            <person name="Battaglia E."/>
            <person name="Bayram O."/>
            <person name="Benocci T."/>
            <person name="Braus-Stromeyer S.A."/>
            <person name="Caldana C."/>
            <person name="Canovas D."/>
            <person name="Cerqueira G.C."/>
            <person name="Chen F."/>
            <person name="Chen W."/>
            <person name="Choi C."/>
            <person name="Clum A."/>
            <person name="Dos Santos R.A."/>
            <person name="Damasio A.R."/>
            <person name="Diallinas G."/>
            <person name="Emri T."/>
            <person name="Fekete E."/>
            <person name="Flipphi M."/>
            <person name="Freyberg S."/>
            <person name="Gallo A."/>
            <person name="Gournas C."/>
            <person name="Habgood R."/>
            <person name="Hainaut M."/>
            <person name="Harispe M.L."/>
            <person name="Henrissat B."/>
            <person name="Hilden K.S."/>
            <person name="Hope R."/>
            <person name="Hossain A."/>
            <person name="Karabika E."/>
            <person name="Karaffa L."/>
            <person name="Karanyi Z."/>
            <person name="Krasevec N."/>
            <person name="Kuo A."/>
            <person name="Kusch H."/>
            <person name="LaButti K."/>
            <person name="Lagendijk E.L."/>
            <person name="Lapidus A."/>
            <person name="Levasseur A."/>
            <person name="Lindquist E."/>
            <person name="Lipzen A."/>
            <person name="Logrieco A.F."/>
            <person name="MacCabe A."/>
            <person name="Maekelae M.R."/>
            <person name="Malavazi I."/>
            <person name="Melin P."/>
            <person name="Meyer V."/>
            <person name="Mielnichuk N."/>
            <person name="Miskei M."/>
            <person name="Molnar A.P."/>
            <person name="Mule G."/>
            <person name="Ngan C.Y."/>
            <person name="Orejas M."/>
            <person name="Orosz E."/>
            <person name="Ouedraogo J.P."/>
            <person name="Overkamp K.M."/>
            <person name="Park H.-S."/>
            <person name="Perrone G."/>
            <person name="Piumi F."/>
            <person name="Punt P.J."/>
            <person name="Ram A.F."/>
            <person name="Ramon A."/>
            <person name="Rauscher S."/>
            <person name="Record E."/>
            <person name="Riano-Pachon D.M."/>
            <person name="Robert V."/>
            <person name="Roehrig J."/>
            <person name="Ruller R."/>
            <person name="Salamov A."/>
            <person name="Salih N.S."/>
            <person name="Samson R.A."/>
            <person name="Sandor E."/>
            <person name="Sanguinetti M."/>
            <person name="Schuetze T."/>
            <person name="Sepcic K."/>
            <person name="Shelest E."/>
            <person name="Sherlock G."/>
            <person name="Sophianopoulou V."/>
            <person name="Squina F.M."/>
            <person name="Sun H."/>
            <person name="Susca A."/>
            <person name="Todd R.B."/>
            <person name="Tsang A."/>
            <person name="Unkles S.E."/>
            <person name="van de Wiele N."/>
            <person name="van Rossen-Uffink D."/>
            <person name="Oliveira J.V."/>
            <person name="Vesth T.C."/>
            <person name="Visser J."/>
            <person name="Yu J.-H."/>
            <person name="Zhou M."/>
            <person name="Andersen M.R."/>
            <person name="Archer D.B."/>
            <person name="Baker S.E."/>
            <person name="Benoit I."/>
            <person name="Brakhage A.A."/>
            <person name="Braus G.H."/>
            <person name="Fischer R."/>
            <person name="Frisvad J.C."/>
            <person name="Goldman G.H."/>
            <person name="Houbraken J."/>
            <person name="Oakley B."/>
            <person name="Pocsi I."/>
            <person name="Scazzocchio C."/>
            <person name="Seiboth B."/>
            <person name="vanKuyk P.A."/>
            <person name="Wortman J."/>
            <person name="Dyer P.S."/>
            <person name="Grigoriev I.V."/>
        </authorList>
    </citation>
    <scope>NUCLEOTIDE SEQUENCE [LARGE SCALE GENOMIC DNA]</scope>
    <source>
        <strain evidence="2">DTO 134E9</strain>
    </source>
</reference>
<evidence type="ECO:0000313" key="1">
    <source>
        <dbReference type="EMBL" id="OJJ37817.1"/>
    </source>
</evidence>
<sequence length="435" mass="47167">MIAAAVMLYRSDGRPQSEWPVSPAVILAVCSAVGTTSLEMARSEGATISWWTRSLQGCTLRDLHCQWAISTGIWSSLLFWRQFSRNTLATIGVTLCLVVSPLLQRASVSDSARFSSPATVHLPAASTHSSYTTGASKSDEALDWSLDYAAVISEYLDRSPITTSPIHGCNEGTCTGNLTTVGITGSCPIHNTTTVDLVEELLIGEQSPHTKPKPSVMEIAVNFDNLGLDMSPWHGLFFIDATYFVPSHNHTVLRFSNGTSFFGCPGTMVTKRCSITPGLVEYPVSISNGSLTIRNEITGFFPSVSDSSFLGPNKTRTGRGKPIYDANSIGGILTAAKYIFDSQITISAMVETMLTNHTRDVTVQPTFTGRMAARYMQLPSWGTQSCVINMPDPTSGILSVLNGLMFRTGLAVWFIESSGSFLPWPLPLWCCVSSW</sequence>
<dbReference type="InterPro" id="IPR021514">
    <property type="entry name" value="DUF3176"/>
</dbReference>
<name>A0A1L9RSM6_ASPWE</name>
<dbReference type="OrthoDB" id="5357734at2759"/>
<dbReference type="RefSeq" id="XP_040691493.1">
    <property type="nucleotide sequence ID" value="XM_040835119.1"/>
</dbReference>
<dbReference type="AlphaFoldDB" id="A0A1L9RSM6"/>
<dbReference type="Pfam" id="PF11374">
    <property type="entry name" value="DUF3176"/>
    <property type="match status" value="1"/>
</dbReference>
<dbReference type="GeneID" id="63750967"/>
<dbReference type="Proteomes" id="UP000184383">
    <property type="component" value="Unassembled WGS sequence"/>
</dbReference>
<dbReference type="PANTHER" id="PTHR37576:SF2">
    <property type="entry name" value="DEFECT AT LOW TEMPERATURE PROTEIN 1"/>
    <property type="match status" value="1"/>
</dbReference>
<proteinExistence type="predicted"/>
<dbReference type="PANTHER" id="PTHR37576">
    <property type="entry name" value="DEFECT AT LOW TEMPERATURE PROTEIN 1"/>
    <property type="match status" value="1"/>
</dbReference>
<accession>A0A1L9RSM6</accession>
<organism evidence="1 2">
    <name type="scientific">Aspergillus wentii DTO 134E9</name>
    <dbReference type="NCBI Taxonomy" id="1073089"/>
    <lineage>
        <taxon>Eukaryota</taxon>
        <taxon>Fungi</taxon>
        <taxon>Dikarya</taxon>
        <taxon>Ascomycota</taxon>
        <taxon>Pezizomycotina</taxon>
        <taxon>Eurotiomycetes</taxon>
        <taxon>Eurotiomycetidae</taxon>
        <taxon>Eurotiales</taxon>
        <taxon>Aspergillaceae</taxon>
        <taxon>Aspergillus</taxon>
        <taxon>Aspergillus subgen. Cremei</taxon>
    </lineage>
</organism>
<dbReference type="VEuPathDB" id="FungiDB:ASPWEDRAFT_39559"/>
<protein>
    <submittedName>
        <fullName evidence="1">Uncharacterized protein</fullName>
    </submittedName>
</protein>
<keyword evidence="2" id="KW-1185">Reference proteome</keyword>
<gene>
    <name evidence="1" type="ORF">ASPWEDRAFT_39559</name>
</gene>
<dbReference type="STRING" id="1073089.A0A1L9RSM6"/>
<dbReference type="EMBL" id="KV878211">
    <property type="protein sequence ID" value="OJJ37817.1"/>
    <property type="molecule type" value="Genomic_DNA"/>
</dbReference>